<dbReference type="EC" id="3.6.3.31" evidence="4"/>
<dbReference type="Gene3D" id="3.40.50.300">
    <property type="entry name" value="P-loop containing nucleotide triphosphate hydrolases"/>
    <property type="match status" value="2"/>
</dbReference>
<dbReference type="EMBL" id="LT906441">
    <property type="protein sequence ID" value="SNV38303.1"/>
    <property type="molecule type" value="Genomic_DNA"/>
</dbReference>
<keyword evidence="4" id="KW-0067">ATP-binding</keyword>
<reference evidence="4 5" key="1">
    <citation type="submission" date="2017-06" db="EMBL/GenBank/DDBJ databases">
        <authorList>
            <consortium name="Pathogen Informatics"/>
        </authorList>
    </citation>
    <scope>NUCLEOTIDE SEQUENCE [LARGE SCALE GENOMIC DNA]</scope>
    <source>
        <strain evidence="4 5">NCTC11865</strain>
    </source>
</reference>
<dbReference type="Proteomes" id="UP000215332">
    <property type="component" value="Chromosome 1"/>
</dbReference>
<sequence length="490" mass="52386">MLEVESMCVDVSRVGRILDDVSVWAGQGVTLVTGRSGCGSTTLLRLVAGYRDRQVVRRRGVVRLSGRRIDQMSRAELRPLLTMVGHRPLGGVIDLEGLGAHDVELRSVIEELGLTRWCGTPAARMPACVAARMALVEGIASEAPVLLLDQVLAPMTSMWRSRAASCIARVARAGRIVVWAEHALEHALGVADSVVEIVDGHVQQTAAPSWSSSQLPPTPLQQIAVRSGEQFFTDPAQARDLLAAEAVTAMSCAHPQQSEGPILTRVDPADLRLSGRLVDVRAGQVLGVVSHDPVQAHRVARRLAATVNPSGPDDRLLHTLLRQTSVRRACELVDRRSDRPIGTSMELADEVLGPVGARRGVEHGEGQQRLLADVLACAGGEVVLWIDPGWAVDAASGDRLVKAVRQRGAAVIMACRDVDLVARWCDRVLVVDEHEVVADGRPGSVVDDLPCPPQVAQVFPGCHVVRATDLTLVPGADAVAEGGWAHAQLV</sequence>
<dbReference type="CDD" id="cd00267">
    <property type="entry name" value="ABC_ATPase"/>
    <property type="match status" value="1"/>
</dbReference>
<keyword evidence="4" id="KW-0378">Hydrolase</keyword>
<dbReference type="RefSeq" id="WP_157738772.1">
    <property type="nucleotide sequence ID" value="NZ_LT906441.1"/>
</dbReference>
<dbReference type="PANTHER" id="PTHR42794">
    <property type="entry name" value="HEMIN IMPORT ATP-BINDING PROTEIN HMUV"/>
    <property type="match status" value="1"/>
</dbReference>
<evidence type="ECO:0000256" key="1">
    <source>
        <dbReference type="ARBA" id="ARBA00022448"/>
    </source>
</evidence>
<protein>
    <submittedName>
        <fullName evidence="4">Spermidine/putrescine import ATP-binding protein PotA</fullName>
        <ecNumber evidence="4">3.6.3.31</ecNumber>
    </submittedName>
</protein>
<gene>
    <name evidence="4" type="primary">potA_2</name>
    <name evidence="4" type="ORF">SAMEA4412665_01673</name>
</gene>
<dbReference type="GO" id="GO:0016887">
    <property type="term" value="F:ATP hydrolysis activity"/>
    <property type="evidence" value="ECO:0007669"/>
    <property type="project" value="InterPro"/>
</dbReference>
<dbReference type="InterPro" id="IPR003439">
    <property type="entry name" value="ABC_transporter-like_ATP-bd"/>
</dbReference>
<keyword evidence="2" id="KW-1278">Translocase</keyword>
<evidence type="ECO:0000313" key="5">
    <source>
        <dbReference type="Proteomes" id="UP000215332"/>
    </source>
</evidence>
<dbReference type="Pfam" id="PF00005">
    <property type="entry name" value="ABC_tran"/>
    <property type="match status" value="1"/>
</dbReference>
<evidence type="ECO:0000256" key="2">
    <source>
        <dbReference type="ARBA" id="ARBA00022967"/>
    </source>
</evidence>
<evidence type="ECO:0000313" key="4">
    <source>
        <dbReference type="EMBL" id="SNV38303.1"/>
    </source>
</evidence>
<keyword evidence="4" id="KW-0547">Nucleotide-binding</keyword>
<organism evidence="4 5">
    <name type="scientific">Cutibacterium granulosum</name>
    <dbReference type="NCBI Taxonomy" id="33011"/>
    <lineage>
        <taxon>Bacteria</taxon>
        <taxon>Bacillati</taxon>
        <taxon>Actinomycetota</taxon>
        <taxon>Actinomycetes</taxon>
        <taxon>Propionibacteriales</taxon>
        <taxon>Propionibacteriaceae</taxon>
        <taxon>Cutibacterium</taxon>
    </lineage>
</organism>
<accession>A0A239WWH4</accession>
<dbReference type="KEGG" id="cgrn:4412665_01673"/>
<dbReference type="GO" id="GO:0005524">
    <property type="term" value="F:ATP binding"/>
    <property type="evidence" value="ECO:0007669"/>
    <property type="project" value="UniProtKB-KW"/>
</dbReference>
<dbReference type="InterPro" id="IPR027417">
    <property type="entry name" value="P-loop_NTPase"/>
</dbReference>
<dbReference type="SUPFAM" id="SSF52540">
    <property type="entry name" value="P-loop containing nucleoside triphosphate hydrolases"/>
    <property type="match status" value="2"/>
</dbReference>
<feature type="domain" description="ABC transporter" evidence="3">
    <location>
        <begin position="2"/>
        <end position="224"/>
    </location>
</feature>
<dbReference type="AlphaFoldDB" id="A0A239WWH4"/>
<dbReference type="PROSITE" id="PS50893">
    <property type="entry name" value="ABC_TRANSPORTER_2"/>
    <property type="match status" value="1"/>
</dbReference>
<name>A0A239WWH4_9ACTN</name>
<keyword evidence="1" id="KW-0813">Transport</keyword>
<proteinExistence type="predicted"/>
<dbReference type="PANTHER" id="PTHR42794:SF1">
    <property type="entry name" value="HEMIN IMPORT ATP-BINDING PROTEIN HMUV"/>
    <property type="match status" value="1"/>
</dbReference>
<dbReference type="eggNOG" id="COG1131">
    <property type="taxonomic scope" value="Bacteria"/>
</dbReference>
<evidence type="ECO:0000259" key="3">
    <source>
        <dbReference type="PROSITE" id="PS50893"/>
    </source>
</evidence>